<dbReference type="EMBL" id="JEMA01000143">
    <property type="protein sequence ID" value="KYF74089.1"/>
    <property type="molecule type" value="Genomic_DNA"/>
</dbReference>
<evidence type="ECO:0000313" key="2">
    <source>
        <dbReference type="EMBL" id="KYF74089.1"/>
    </source>
</evidence>
<organism evidence="2 3">
    <name type="scientific">Sorangium cellulosum</name>
    <name type="common">Polyangium cellulosum</name>
    <dbReference type="NCBI Taxonomy" id="56"/>
    <lineage>
        <taxon>Bacteria</taxon>
        <taxon>Pseudomonadati</taxon>
        <taxon>Myxococcota</taxon>
        <taxon>Polyangia</taxon>
        <taxon>Polyangiales</taxon>
        <taxon>Polyangiaceae</taxon>
        <taxon>Sorangium</taxon>
    </lineage>
</organism>
<evidence type="ECO:0000313" key="3">
    <source>
        <dbReference type="Proteomes" id="UP000075260"/>
    </source>
</evidence>
<dbReference type="RefSeq" id="WP_061605409.1">
    <property type="nucleotide sequence ID" value="NZ_JEMA01000143.1"/>
</dbReference>
<name>A0A150R1J3_SORCE</name>
<dbReference type="AlphaFoldDB" id="A0A150R1J3"/>
<protein>
    <submittedName>
        <fullName evidence="2">Uncharacterized protein</fullName>
    </submittedName>
</protein>
<dbReference type="Proteomes" id="UP000075260">
    <property type="component" value="Unassembled WGS sequence"/>
</dbReference>
<evidence type="ECO:0000256" key="1">
    <source>
        <dbReference type="SAM" id="MobiDB-lite"/>
    </source>
</evidence>
<feature type="region of interest" description="Disordered" evidence="1">
    <location>
        <begin position="22"/>
        <end position="78"/>
    </location>
</feature>
<comment type="caution">
    <text evidence="2">The sequence shown here is derived from an EMBL/GenBank/DDBJ whole genome shotgun (WGS) entry which is preliminary data.</text>
</comment>
<sequence length="129" mass="13838">MLTLPPSVRVYVRLLPCRQPRSKRDCTANLGLTHGNRAGSQGAPDLSGERDREEERAPARQRPPHARELPDVGDLGAGHVDAPSAWRALGDIGYGARHLERNAGVPGSVHGVAEAMLAQEPRSQGIVQV</sequence>
<gene>
    <name evidence="2" type="ORF">BE15_02630</name>
</gene>
<feature type="compositionally biased region" description="Basic and acidic residues" evidence="1">
    <location>
        <begin position="47"/>
        <end position="58"/>
    </location>
</feature>
<reference evidence="2 3" key="1">
    <citation type="submission" date="2014-02" db="EMBL/GenBank/DDBJ databases">
        <title>The small core and large imbalanced accessory genome model reveals a collaborative survival strategy of Sorangium cellulosum strains in nature.</title>
        <authorList>
            <person name="Han K."/>
            <person name="Peng R."/>
            <person name="Blom J."/>
            <person name="Li Y.-Z."/>
        </authorList>
    </citation>
    <scope>NUCLEOTIDE SEQUENCE [LARGE SCALE GENOMIC DNA]</scope>
    <source>
        <strain evidence="2 3">So0008-312</strain>
    </source>
</reference>
<proteinExistence type="predicted"/>
<accession>A0A150R1J3</accession>